<name>H9CXU5_SCHMD</name>
<dbReference type="SUPFAM" id="SSF57716">
    <property type="entry name" value="Glucocorticoid receptor-like (DNA-binding domain)"/>
    <property type="match status" value="6"/>
</dbReference>
<proteinExistence type="evidence at transcript level"/>
<dbReference type="FunFam" id="2.10.110.10:FF:000005">
    <property type="entry name" value="Testin isoform 1"/>
    <property type="match status" value="1"/>
</dbReference>
<dbReference type="OrthoDB" id="274660at2759"/>
<evidence type="ECO:0000313" key="7">
    <source>
        <dbReference type="EMBL" id="AFD29616.1"/>
    </source>
</evidence>
<dbReference type="PANTHER" id="PTHR24211">
    <property type="entry name" value="LIM DOMAIN-CONTAINING PROTEIN"/>
    <property type="match status" value="1"/>
</dbReference>
<feature type="domain" description="LIM zinc-binding" evidence="6">
    <location>
        <begin position="344"/>
        <end position="405"/>
    </location>
</feature>
<feature type="domain" description="LIM zinc-binding" evidence="6">
    <location>
        <begin position="283"/>
        <end position="343"/>
    </location>
</feature>
<evidence type="ECO:0000256" key="5">
    <source>
        <dbReference type="PROSITE-ProRule" id="PRU00125"/>
    </source>
</evidence>
<dbReference type="PROSITE" id="PS50023">
    <property type="entry name" value="LIM_DOMAIN_2"/>
    <property type="match status" value="4"/>
</dbReference>
<evidence type="ECO:0000256" key="4">
    <source>
        <dbReference type="ARBA" id="ARBA00023038"/>
    </source>
</evidence>
<keyword evidence="4 5" id="KW-0440">LIM domain</keyword>
<accession>H9CXU5</accession>
<protein>
    <submittedName>
        <fullName evidence="7">FHL-1</fullName>
    </submittedName>
</protein>
<dbReference type="PROSITE" id="PS00478">
    <property type="entry name" value="LIM_DOMAIN_1"/>
    <property type="match status" value="3"/>
</dbReference>
<dbReference type="FunFam" id="2.10.110.10:FF:000070">
    <property type="entry name" value="Four and a half LIM domains 3"/>
    <property type="match status" value="1"/>
</dbReference>
<dbReference type="SMART" id="SM00132">
    <property type="entry name" value="LIM"/>
    <property type="match status" value="6"/>
</dbReference>
<feature type="domain" description="LIM zinc-binding" evidence="6">
    <location>
        <begin position="464"/>
        <end position="525"/>
    </location>
</feature>
<dbReference type="InterPro" id="IPR047120">
    <property type="entry name" value="Pk/Esn/Tes"/>
</dbReference>
<dbReference type="Gene3D" id="2.10.110.10">
    <property type="entry name" value="Cysteine Rich Protein"/>
    <property type="match status" value="6"/>
</dbReference>
<dbReference type="Pfam" id="PF00412">
    <property type="entry name" value="LIM"/>
    <property type="match status" value="6"/>
</dbReference>
<dbReference type="InterPro" id="IPR001781">
    <property type="entry name" value="Znf_LIM"/>
</dbReference>
<organism evidence="7">
    <name type="scientific">Schmidtea mediterranea</name>
    <name type="common">Freshwater planarian flatworm</name>
    <dbReference type="NCBI Taxonomy" id="79327"/>
    <lineage>
        <taxon>Eukaryota</taxon>
        <taxon>Metazoa</taxon>
        <taxon>Spiralia</taxon>
        <taxon>Lophotrochozoa</taxon>
        <taxon>Platyhelminthes</taxon>
        <taxon>Rhabditophora</taxon>
        <taxon>Seriata</taxon>
        <taxon>Tricladida</taxon>
        <taxon>Continenticola</taxon>
        <taxon>Geoplanoidea</taxon>
        <taxon>Dugesiidae</taxon>
        <taxon>Schmidtea</taxon>
    </lineage>
</organism>
<feature type="domain" description="LIM zinc-binding" evidence="6">
    <location>
        <begin position="157"/>
        <end position="223"/>
    </location>
</feature>
<dbReference type="GO" id="GO:0046872">
    <property type="term" value="F:metal ion binding"/>
    <property type="evidence" value="ECO:0007669"/>
    <property type="project" value="UniProtKB-KW"/>
</dbReference>
<evidence type="ECO:0000256" key="2">
    <source>
        <dbReference type="ARBA" id="ARBA00022737"/>
    </source>
</evidence>
<dbReference type="PANTHER" id="PTHR24211:SF37">
    <property type="entry name" value="PROTEIN ESPINAS-LIKE PROTEIN"/>
    <property type="match status" value="1"/>
</dbReference>
<keyword evidence="2" id="KW-0677">Repeat</keyword>
<keyword evidence="1 5" id="KW-0479">Metal-binding</keyword>
<sequence length="525" mass="60623">MALKQDIGLSCNNCSNCTGFKIHGWRKTCDKCKCAVDKHDIFDESTLPILDEMKVDKPISAEYKEALAVAGKVGKPWLPVGLKNKNMIEEFILNKAYPNLLKRKKCLRLQIPVQDRCVEKFNHLGTLAEREEAEKFLLNRNNRDIGLGVVRISDEHMNCTECHTNIKPNTLCVTNEQTSAVKQFWHLECFKCTSCQELLVDYIYASYNQKLYCIRHYAKNIRPRCSECDELIFSVEYIRAGDNEFHLNHFACYICDASLSKQSYLQHKGFATCIQCYNHELSNKCVKCSKQISCDSKDLSYNNNHWHSDCFMCSICNKNLEGNQFLYLNELLYCVNCHQDKILPKCISCDRPIENGAKMICFDEKNWHFNCFNCKDCKRPIGNDSFVQQDKRSICSKCFDAKYAKRCAKCEKLVKEGGISYKNQSYHYDCFNCANCKCRIADTKFLVKNNENYCKVCCDRLFSTRCKKCTKPITGDAICKYISFEDKNWHVGCFNCDKCHVSLVDKGFFNKDNDTLCPNCSSSCQ</sequence>
<evidence type="ECO:0000256" key="3">
    <source>
        <dbReference type="ARBA" id="ARBA00022833"/>
    </source>
</evidence>
<evidence type="ECO:0000259" key="6">
    <source>
        <dbReference type="PROSITE" id="PS50023"/>
    </source>
</evidence>
<dbReference type="AlphaFoldDB" id="H9CXU5"/>
<dbReference type="EMBL" id="JQ425148">
    <property type="protein sequence ID" value="AFD29616.1"/>
    <property type="molecule type" value="mRNA"/>
</dbReference>
<keyword evidence="3 5" id="KW-0862">Zinc</keyword>
<reference evidence="7" key="1">
    <citation type="journal article" date="2012" name="Cell Stem Cell">
        <title>Genetic Regulators of a Pluripotent Adult Stem Cell System in Planarians Identified by RNAi and Clonal Analysis.</title>
        <authorList>
            <person name="Wagner D.E."/>
            <person name="Ho J.J."/>
            <person name="Reddien P.W."/>
        </authorList>
    </citation>
    <scope>NUCLEOTIDE SEQUENCE</scope>
    <source>
        <strain evidence="7">CIW4</strain>
    </source>
</reference>
<evidence type="ECO:0000256" key="1">
    <source>
        <dbReference type="ARBA" id="ARBA00022723"/>
    </source>
</evidence>